<dbReference type="CDD" id="cd03143">
    <property type="entry name" value="A4_beta-galactosidase_middle_domain"/>
    <property type="match status" value="1"/>
</dbReference>
<dbReference type="GO" id="GO:0004565">
    <property type="term" value="F:beta-galactosidase activity"/>
    <property type="evidence" value="ECO:0007669"/>
    <property type="project" value="InterPro"/>
</dbReference>
<dbReference type="Pfam" id="PF08532">
    <property type="entry name" value="Glyco_hydro_42M"/>
    <property type="match status" value="1"/>
</dbReference>
<dbReference type="KEGG" id="ccot:CCAX7_10560"/>
<dbReference type="GO" id="GO:0005975">
    <property type="term" value="P:carbohydrate metabolic process"/>
    <property type="evidence" value="ECO:0007669"/>
    <property type="project" value="InterPro"/>
</dbReference>
<dbReference type="Proteomes" id="UP000287394">
    <property type="component" value="Chromosome"/>
</dbReference>
<dbReference type="InterPro" id="IPR017853">
    <property type="entry name" value="GH"/>
</dbReference>
<name>A0A402CUK5_9BACT</name>
<dbReference type="EMBL" id="AP025739">
    <property type="protein sequence ID" value="BDI29005.1"/>
    <property type="molecule type" value="Genomic_DNA"/>
</dbReference>
<accession>A0A402CUK5</accession>
<dbReference type="SUPFAM" id="SSF52317">
    <property type="entry name" value="Class I glutamine amidotransferase-like"/>
    <property type="match status" value="1"/>
</dbReference>
<evidence type="ECO:0000313" key="2">
    <source>
        <dbReference type="Proteomes" id="UP000287394"/>
    </source>
</evidence>
<proteinExistence type="predicted"/>
<dbReference type="RefSeq" id="WP_119321055.1">
    <property type="nucleotide sequence ID" value="NZ_AP025739.1"/>
</dbReference>
<dbReference type="InterPro" id="IPR028212">
    <property type="entry name" value="GHL6"/>
</dbReference>
<gene>
    <name evidence="1" type="ORF">CCAX7_10560</name>
</gene>
<dbReference type="AlphaFoldDB" id="A0A402CUK5"/>
<dbReference type="SUPFAM" id="SSF51445">
    <property type="entry name" value="(Trans)glycosidases"/>
    <property type="match status" value="1"/>
</dbReference>
<sequence>MTEELRFRQIHLDFHTSEKIAGVGARFERARFQEMLREGHVDSVTLFAKCHHGMSYHETNVGVRHPGMAEDLLPAQLDACREIDVRTPIYISAGLDEASIFAHPDWGYKDRDGRVFEPLSPGFKMLCFNTPYLDYLCAQIEEVVEKFDGDGIFLDIIGARRCYCSWCMKGMLAEGVNPLDDAQAEEYAARVLQNYYARTTAAARSKDPNHRVFHNSGHIPKGGKAAIQWNSHLELESLPTGGWGYDHFPISAKYAATTGYDFLGMTGKFHTTWGEFGGFKRADALRYECAAMLAFGAKCSIGDQLHPSGEMNPDTYRLVGAAYTEVETKEPWVSGARAVSEIALVSPEALRTDQARGAWDHAHAEEGAARMLLEAHLLFDVIDLDRDLAPYKLVILPDEIVLSGENAAHQAFARRLEAFVGAGGKLLLSGRSGLTPDQTGFAVWTGLADRLTVAGRSPWNPDYLIPTAALPTSPARGPLVIHGGAWDVVPELDSGLQVLALRAEPYFNRAFDHFCSHFHTPDNGVGPYPGAVGDGEAVYFAHDIFTRYRRYGQPVYRDFVVDAIRTLISDPIAEAILPSTARLSLMVQPEEERYVLHLLFATPVLRGAAEGEDAKPVEVIEDLTPLYDVRCRVNIPRVKIRSARLAPTGETLEIEETAGGGVTFTVPKVLCHQMVELSE</sequence>
<dbReference type="InterPro" id="IPR013738">
    <property type="entry name" value="Beta_galactosidase_Trimer"/>
</dbReference>
<dbReference type="Gene3D" id="3.40.50.880">
    <property type="match status" value="1"/>
</dbReference>
<keyword evidence="2" id="KW-1185">Reference proteome</keyword>
<dbReference type="InterPro" id="IPR029062">
    <property type="entry name" value="Class_I_gatase-like"/>
</dbReference>
<dbReference type="Gene3D" id="3.20.20.80">
    <property type="entry name" value="Glycosidases"/>
    <property type="match status" value="1"/>
</dbReference>
<dbReference type="OrthoDB" id="9780891at2"/>
<dbReference type="Pfam" id="PF14871">
    <property type="entry name" value="GHL6"/>
    <property type="match status" value="1"/>
</dbReference>
<protein>
    <submittedName>
        <fullName evidence="1">Uncharacterized protein</fullName>
    </submittedName>
</protein>
<evidence type="ECO:0000313" key="1">
    <source>
        <dbReference type="EMBL" id="BDI29005.1"/>
    </source>
</evidence>
<reference evidence="1 2" key="1">
    <citation type="journal article" date="2019" name="Int. J. Syst. Evol. Microbiol.">
        <title>Capsulimonas corticalis gen. nov., sp. nov., an aerobic capsulated bacterium, of a novel bacterial order, Capsulimonadales ord. nov., of the class Armatimonadia of the phylum Armatimonadetes.</title>
        <authorList>
            <person name="Li J."/>
            <person name="Kudo C."/>
            <person name="Tonouchi A."/>
        </authorList>
    </citation>
    <scope>NUCLEOTIDE SEQUENCE [LARGE SCALE GENOMIC DNA]</scope>
    <source>
        <strain evidence="1 2">AX-7</strain>
    </source>
</reference>
<organism evidence="1 2">
    <name type="scientific">Capsulimonas corticalis</name>
    <dbReference type="NCBI Taxonomy" id="2219043"/>
    <lineage>
        <taxon>Bacteria</taxon>
        <taxon>Bacillati</taxon>
        <taxon>Armatimonadota</taxon>
        <taxon>Armatimonadia</taxon>
        <taxon>Capsulimonadales</taxon>
        <taxon>Capsulimonadaceae</taxon>
        <taxon>Capsulimonas</taxon>
    </lineage>
</organism>